<evidence type="ECO:0000313" key="12">
    <source>
        <dbReference type="Proteomes" id="UP000694680"/>
    </source>
</evidence>
<dbReference type="InterPro" id="IPR013783">
    <property type="entry name" value="Ig-like_fold"/>
</dbReference>
<reference evidence="11" key="2">
    <citation type="submission" date="2025-08" db="UniProtKB">
        <authorList>
            <consortium name="Ensembl"/>
        </authorList>
    </citation>
    <scope>IDENTIFICATION</scope>
</reference>
<feature type="region of interest" description="Disordered" evidence="8">
    <location>
        <begin position="935"/>
        <end position="985"/>
    </location>
</feature>
<feature type="compositionally biased region" description="Basic and acidic residues" evidence="8">
    <location>
        <begin position="950"/>
        <end position="966"/>
    </location>
</feature>
<keyword evidence="2 9" id="KW-0812">Transmembrane</keyword>
<feature type="region of interest" description="Disordered" evidence="8">
    <location>
        <begin position="1036"/>
        <end position="1074"/>
    </location>
</feature>
<keyword evidence="5 9" id="KW-0472">Membrane</keyword>
<dbReference type="SUPFAM" id="SSF49265">
    <property type="entry name" value="Fibronectin type III"/>
    <property type="match status" value="2"/>
</dbReference>
<feature type="compositionally biased region" description="Polar residues" evidence="8">
    <location>
        <begin position="935"/>
        <end position="949"/>
    </location>
</feature>
<dbReference type="PROSITE" id="PS50853">
    <property type="entry name" value="FN3"/>
    <property type="match status" value="1"/>
</dbReference>
<evidence type="ECO:0000256" key="5">
    <source>
        <dbReference type="ARBA" id="ARBA00023136"/>
    </source>
</evidence>
<evidence type="ECO:0000256" key="8">
    <source>
        <dbReference type="SAM" id="MobiDB-lite"/>
    </source>
</evidence>
<proteinExistence type="predicted"/>
<evidence type="ECO:0000256" key="2">
    <source>
        <dbReference type="ARBA" id="ARBA00022692"/>
    </source>
</evidence>
<dbReference type="GO" id="GO:0009897">
    <property type="term" value="C:external side of plasma membrane"/>
    <property type="evidence" value="ECO:0007669"/>
    <property type="project" value="TreeGrafter"/>
</dbReference>
<evidence type="ECO:0000256" key="3">
    <source>
        <dbReference type="ARBA" id="ARBA00022729"/>
    </source>
</evidence>
<reference evidence="11" key="1">
    <citation type="submission" date="2020-06" db="EMBL/GenBank/DDBJ databases">
        <authorList>
            <consortium name="Wellcome Sanger Institute Data Sharing"/>
        </authorList>
    </citation>
    <scope>NUCLEOTIDE SEQUENCE [LARGE SCALE GENOMIC DNA]</scope>
</reference>
<accession>A0A8C5ECP8</accession>
<keyword evidence="3" id="KW-0732">Signal</keyword>
<dbReference type="GO" id="GO:0030097">
    <property type="term" value="P:hemopoiesis"/>
    <property type="evidence" value="ECO:0007669"/>
    <property type="project" value="TreeGrafter"/>
</dbReference>
<dbReference type="Proteomes" id="UP000694680">
    <property type="component" value="Chromosome 4"/>
</dbReference>
<protein>
    <recommendedName>
        <fullName evidence="10">Fibronectin type-III domain-containing protein</fullName>
    </recommendedName>
</protein>
<feature type="transmembrane region" description="Helical" evidence="9">
    <location>
        <begin position="791"/>
        <end position="813"/>
    </location>
</feature>
<dbReference type="InterPro" id="IPR036116">
    <property type="entry name" value="FN3_sf"/>
</dbReference>
<evidence type="ECO:0000256" key="9">
    <source>
        <dbReference type="SAM" id="Phobius"/>
    </source>
</evidence>
<evidence type="ECO:0000256" key="7">
    <source>
        <dbReference type="ARBA" id="ARBA00023180"/>
    </source>
</evidence>
<name>A0A8C5ECP8_GOUWI</name>
<evidence type="ECO:0000259" key="10">
    <source>
        <dbReference type="PROSITE" id="PS50853"/>
    </source>
</evidence>
<evidence type="ECO:0000256" key="4">
    <source>
        <dbReference type="ARBA" id="ARBA00022989"/>
    </source>
</evidence>
<feature type="compositionally biased region" description="Polar residues" evidence="8">
    <location>
        <begin position="1048"/>
        <end position="1059"/>
    </location>
</feature>
<feature type="compositionally biased region" description="Polar residues" evidence="8">
    <location>
        <begin position="976"/>
        <end position="985"/>
    </location>
</feature>
<dbReference type="GO" id="GO:0046427">
    <property type="term" value="P:positive regulation of receptor signaling pathway via JAK-STAT"/>
    <property type="evidence" value="ECO:0007669"/>
    <property type="project" value="TreeGrafter"/>
</dbReference>
<evidence type="ECO:0000256" key="1">
    <source>
        <dbReference type="ARBA" id="ARBA00004479"/>
    </source>
</evidence>
<sequence>MSTNKVLPTIFLFSSLYNFLLTSICFFPICPTDEGPENKGSLYSEALDLPWQDELCCDSLLASHGGKEKDTKKLSESNLTRRLRCLLRGSANENHPSEDAGGTCMDILCRVDEGWVNFTCDLQRSHGHSSSRLDAGLMVVQLHRLLSQEADSEVDYNPVVCEAQDSFMCSFTIGTNRSFVTVVTVSLSDAAAPSVQLRIPAKPVKPSPPVHLSHIQTIEGELILQWDEPPDVSGPFRYEVRQAFNSTHADWKMSALLEPRLPLDLMHKVNYSVQVRCSQRVEPPLWSEWSEPHHIYLHVVSYIPEKVVVRPGENVTVYCVLNDHSTNASTALWRLNFLEPLHHSHPVSQWVSQITVHPSENRLYDVLQCTQNWSIPYSQIYVQGAFINISCETSGDIDAMECRWTNTQWTTPIFRSKWADMTCDEMEEKERVGEEVGALGPACTPFSSTCKIQPLRMNCYKLWLEVPSQLGPIRSKPVYLSPIDHVKPHPPTNVRAVSQSSRVLNITWEPPSLPAEGLQCQIRYCLSSNMKAQPDWGVLEPVWIHRVEVVVPNMCKVYVVQVQCRRTTGMRYWSNWSHAVDSKPQNGRVPERGPDFWRIQRENVFGKSTNITLLFEHFSIPGCVDGFVVQRQTADRSVIREQISAEAASYSFEWDQEPITVTVEAYNSKGSSTNNINMTLEKQPKYRSVRSFHVSLINSSCVSVSWSLWSNSSKPLFMVVQWVPQRTQKEEEEGVSEPRGKTWSRLPYTEQTVYLRGDFFGTGDFGFYLYAVFADGEAEPVYTLATRRDPAVYLMLLIVSFLSIALFVTAVFTQNQVKRFVWRDVPNPRMCSWAKGEDFKKADTFHHLVRAPEGLPVWPLLLPPEKISKVIIMDQIKTTRRSSVVCLTPDHATDGPISVSQFGPEVVHFEALSSIAMVTEKEVVLPVQQCQSGAESSAQSSVTYATVQHSDPKHQEEGIHLHDKEGSGSSGSSSSDEGNFSANSDISGSFPSGLWELYTVDPRRSCSYNSVEELSETSEHENGNELYYLGMDFPAEDEQSEEDEEQPTGITLKTSSLSREGSVESHPLLGPQVSSEPTLLYLPQFRTVPHKTQLSAAHRQDHAQL</sequence>
<keyword evidence="6" id="KW-0675">Receptor</keyword>
<evidence type="ECO:0000313" key="11">
    <source>
        <dbReference type="Ensembl" id="ENSGWIP00000015540.1"/>
    </source>
</evidence>
<feature type="transmembrane region" description="Helical" evidence="9">
    <location>
        <begin position="7"/>
        <end position="29"/>
    </location>
</feature>
<dbReference type="CDD" id="cd00063">
    <property type="entry name" value="FN3"/>
    <property type="match status" value="2"/>
</dbReference>
<keyword evidence="7" id="KW-0325">Glycoprotein</keyword>
<dbReference type="InterPro" id="IPR041182">
    <property type="entry name" value="LEP-R_IGD"/>
</dbReference>
<dbReference type="PANTHER" id="PTHR23037:SF27">
    <property type="entry name" value="INTERLEUKIN-7 RECEPTOR SUBUNIT ALPHA"/>
    <property type="match status" value="1"/>
</dbReference>
<dbReference type="InterPro" id="IPR003961">
    <property type="entry name" value="FN3_dom"/>
</dbReference>
<feature type="domain" description="Fibronectin type-III" evidence="10">
    <location>
        <begin position="490"/>
        <end position="585"/>
    </location>
</feature>
<dbReference type="Gene3D" id="2.60.40.10">
    <property type="entry name" value="Immunoglobulins"/>
    <property type="match status" value="4"/>
</dbReference>
<dbReference type="Pfam" id="PF18589">
    <property type="entry name" value="ObR_Ig"/>
    <property type="match status" value="1"/>
</dbReference>
<comment type="subcellular location">
    <subcellularLocation>
        <location evidence="1">Membrane</location>
        <topology evidence="1">Single-pass type I membrane protein</topology>
    </subcellularLocation>
</comment>
<dbReference type="PANTHER" id="PTHR23037">
    <property type="entry name" value="CYTOKINE RECEPTOR"/>
    <property type="match status" value="1"/>
</dbReference>
<reference evidence="11" key="3">
    <citation type="submission" date="2025-09" db="UniProtKB">
        <authorList>
            <consortium name="Ensembl"/>
        </authorList>
    </citation>
    <scope>IDENTIFICATION</scope>
</reference>
<organism evidence="11 12">
    <name type="scientific">Gouania willdenowi</name>
    <name type="common">Blunt-snouted clingfish</name>
    <name type="synonym">Lepadogaster willdenowi</name>
    <dbReference type="NCBI Taxonomy" id="441366"/>
    <lineage>
        <taxon>Eukaryota</taxon>
        <taxon>Metazoa</taxon>
        <taxon>Chordata</taxon>
        <taxon>Craniata</taxon>
        <taxon>Vertebrata</taxon>
        <taxon>Euteleostomi</taxon>
        <taxon>Actinopterygii</taxon>
        <taxon>Neopterygii</taxon>
        <taxon>Teleostei</taxon>
        <taxon>Neoteleostei</taxon>
        <taxon>Acanthomorphata</taxon>
        <taxon>Ovalentaria</taxon>
        <taxon>Blenniimorphae</taxon>
        <taxon>Blenniiformes</taxon>
        <taxon>Gobiesocoidei</taxon>
        <taxon>Gobiesocidae</taxon>
        <taxon>Gobiesocinae</taxon>
        <taxon>Gouania</taxon>
    </lineage>
</organism>
<dbReference type="SMART" id="SM00060">
    <property type="entry name" value="FN3"/>
    <property type="match status" value="2"/>
</dbReference>
<keyword evidence="4 9" id="KW-1133">Transmembrane helix</keyword>
<feature type="compositionally biased region" description="Acidic residues" evidence="8">
    <location>
        <begin position="1036"/>
        <end position="1046"/>
    </location>
</feature>
<evidence type="ECO:0000256" key="6">
    <source>
        <dbReference type="ARBA" id="ARBA00023170"/>
    </source>
</evidence>
<dbReference type="GO" id="GO:0004896">
    <property type="term" value="F:cytokine receptor activity"/>
    <property type="evidence" value="ECO:0007669"/>
    <property type="project" value="TreeGrafter"/>
</dbReference>
<dbReference type="AlphaFoldDB" id="A0A8C5ECP8"/>
<gene>
    <name evidence="11" type="primary">lepr</name>
</gene>
<keyword evidence="12" id="KW-1185">Reference proteome</keyword>
<dbReference type="Ensembl" id="ENSGWIT00000017171.1">
    <property type="protein sequence ID" value="ENSGWIP00000015540.1"/>
    <property type="gene ID" value="ENSGWIG00000004718.1"/>
</dbReference>